<proteinExistence type="predicted"/>
<dbReference type="CDD" id="cd08168">
    <property type="entry name" value="Cytochrom_C3"/>
    <property type="match status" value="2"/>
</dbReference>
<sequence>MSGVHPIRFRLLPFVALLILAAVFLPGVTPAQENDDCMMCHEDPDSAPFVRVGSFGKSVHGEMDCIMCHADLDGAELPHEEDLARVDCGMCHDDRAEDHARSLHGKAQARGDRSAPSCITCHGSHDILSHLNKNSPTRFANIPMLCGRCHHEGTEVSIQHDIPQDAILENYSLSIHGTGLFEKGLTVTAVCTSCHTSHLILPHTDLDSSIHRDNVGNTCEQCHARIEQVHRKVIEGRLWRDEPDKIPICIDCHSPHKIRNVVYAAGMANQDCIKCHGNTELTMERDGETIPLFVDIDAYATGKHATTACAQCHTGVTVSKDRSCETITKSVDCSICHAERVTEFNASTHGQYLAAGDPDAPSCLDCHSKHVTEDHRNPTSPTYPRNIPDLCAKCHQEGERAAIRIETDIDDIFGSYNMSIHGTGLINSGLVVTATCVSCHTAHSELPPDDPGSSVHPDNVNQTCGTCHHGIEEAFENSIHWPGNHDAEFAKDLPTCEDCHSSHTISRTDAGDFQVEMMDQCGRCHVEEAETFFDTFHGKVSRLGASGSAACYDCHGTHNILPTSDPASSLNRENVVETCGKCHEGAHRRFAGYLTHATHHDMEKYPYLFFAFWGMTALLVGTMTFAILHTLAWLLRLYLSRDQWVHHKPVPGEKMYRRFNYRQRMLHLTMLLSFFVLAGTGMALKFSYMGWAQWFADVIGGFQTTGTLHRVAAVVLFAVFFLHLRQVNRHRKRNKLSWIGLIFGKTSMMFNKKDLEDFVGSMKWFLGIGPRPRYGRFTYWEKFDYFAVFWGVFIIGSTGLLLWFPEFFTRILPGWSVNVATIIHSDEALLAVAFIFTVHFFNTHFRPDKFPMDPVIFTGRIPLEEFKADKPAEYEELVASGKLEEHLFERMPEPVERGFKIFGMTALAVGLTLIVLIVYSMLFGYQ</sequence>
<dbReference type="Gene3D" id="1.20.950.20">
    <property type="entry name" value="Transmembrane di-heme cytochromes, Chain C"/>
    <property type="match status" value="1"/>
</dbReference>
<organism evidence="3 4">
    <name type="scientific">Candidatus Polarisedimenticola svalbardensis</name>
    <dbReference type="NCBI Taxonomy" id="2886004"/>
    <lineage>
        <taxon>Bacteria</taxon>
        <taxon>Pseudomonadati</taxon>
        <taxon>Acidobacteriota</taxon>
        <taxon>Candidatus Polarisedimenticolia</taxon>
        <taxon>Candidatus Polarisedimenticolales</taxon>
        <taxon>Candidatus Polarisedimenticolaceae</taxon>
        <taxon>Candidatus Polarisedimenticola</taxon>
    </lineage>
</organism>
<evidence type="ECO:0000256" key="2">
    <source>
        <dbReference type="SAM" id="Phobius"/>
    </source>
</evidence>
<dbReference type="PANTHER" id="PTHR35038">
    <property type="entry name" value="DISSIMILATORY SULFITE REDUCTASE SIRA"/>
    <property type="match status" value="1"/>
</dbReference>
<dbReference type="EMBL" id="JACXWD010000006">
    <property type="protein sequence ID" value="MBD3867141.1"/>
    <property type="molecule type" value="Genomic_DNA"/>
</dbReference>
<comment type="caution">
    <text evidence="3">The sequence shown here is derived from an EMBL/GenBank/DDBJ whole genome shotgun (WGS) entry which is preliminary data.</text>
</comment>
<keyword evidence="2" id="KW-0812">Transmembrane</keyword>
<keyword evidence="2" id="KW-1133">Transmembrane helix</keyword>
<name>A0A8J7C274_9BACT</name>
<dbReference type="GO" id="GO:0016491">
    <property type="term" value="F:oxidoreductase activity"/>
    <property type="evidence" value="ECO:0007669"/>
    <property type="project" value="TreeGrafter"/>
</dbReference>
<feature type="transmembrane region" description="Helical" evidence="2">
    <location>
        <begin position="816"/>
        <end position="841"/>
    </location>
</feature>
<dbReference type="InterPro" id="IPR051829">
    <property type="entry name" value="Multiheme_Cytochr_ET"/>
</dbReference>
<keyword evidence="1" id="KW-0732">Signal</keyword>
<protein>
    <recommendedName>
        <fullName evidence="5">Tetrahaem cytochrome domain-containing protein</fullName>
    </recommendedName>
</protein>
<dbReference type="AlphaFoldDB" id="A0A8J7C274"/>
<reference evidence="3 4" key="1">
    <citation type="submission" date="2020-08" db="EMBL/GenBank/DDBJ databases">
        <title>Acidobacteriota in marine sediments use diverse sulfur dissimilation pathways.</title>
        <authorList>
            <person name="Wasmund K."/>
        </authorList>
    </citation>
    <scope>NUCLEOTIDE SEQUENCE [LARGE SCALE GENOMIC DNA]</scope>
    <source>
        <strain evidence="3">MAG AM4</strain>
    </source>
</reference>
<feature type="transmembrane region" description="Helical" evidence="2">
    <location>
        <begin position="901"/>
        <end position="922"/>
    </location>
</feature>
<dbReference type="PANTHER" id="PTHR35038:SF8">
    <property type="entry name" value="C-TYPE POLYHEME CYTOCHROME OMCC"/>
    <property type="match status" value="1"/>
</dbReference>
<dbReference type="GO" id="GO:0022904">
    <property type="term" value="P:respiratory electron transport chain"/>
    <property type="evidence" value="ECO:0007669"/>
    <property type="project" value="InterPro"/>
</dbReference>
<dbReference type="Proteomes" id="UP000648239">
    <property type="component" value="Unassembled WGS sequence"/>
</dbReference>
<evidence type="ECO:0000313" key="4">
    <source>
        <dbReference type="Proteomes" id="UP000648239"/>
    </source>
</evidence>
<dbReference type="SUPFAM" id="SSF48695">
    <property type="entry name" value="Multiheme cytochromes"/>
    <property type="match status" value="4"/>
</dbReference>
<dbReference type="InterPro" id="IPR016174">
    <property type="entry name" value="Di-haem_cyt_TM"/>
</dbReference>
<dbReference type="Gene3D" id="1.10.1130.10">
    <property type="entry name" value="Flavocytochrome C3, Chain A"/>
    <property type="match status" value="1"/>
</dbReference>
<evidence type="ECO:0000313" key="3">
    <source>
        <dbReference type="EMBL" id="MBD3867141.1"/>
    </source>
</evidence>
<feature type="transmembrane region" description="Helical" evidence="2">
    <location>
        <begin position="783"/>
        <end position="804"/>
    </location>
</feature>
<dbReference type="Gene3D" id="3.90.10.10">
    <property type="entry name" value="Cytochrome C3"/>
    <property type="match status" value="3"/>
</dbReference>
<evidence type="ECO:0008006" key="5">
    <source>
        <dbReference type="Google" id="ProtNLM"/>
    </source>
</evidence>
<dbReference type="InterPro" id="IPR036280">
    <property type="entry name" value="Multihaem_cyt_sf"/>
</dbReference>
<dbReference type="SUPFAM" id="SSF81342">
    <property type="entry name" value="Transmembrane di-heme cytochromes"/>
    <property type="match status" value="1"/>
</dbReference>
<keyword evidence="2" id="KW-0472">Membrane</keyword>
<dbReference type="GO" id="GO:0016020">
    <property type="term" value="C:membrane"/>
    <property type="evidence" value="ECO:0007669"/>
    <property type="project" value="InterPro"/>
</dbReference>
<evidence type="ECO:0000256" key="1">
    <source>
        <dbReference type="ARBA" id="ARBA00022729"/>
    </source>
</evidence>
<accession>A0A8J7C274</accession>
<feature type="transmembrane region" description="Helical" evidence="2">
    <location>
        <begin position="708"/>
        <end position="724"/>
    </location>
</feature>
<gene>
    <name evidence="3" type="ORF">IFK94_03365</name>
</gene>
<feature type="transmembrane region" description="Helical" evidence="2">
    <location>
        <begin position="665"/>
        <end position="688"/>
    </location>
</feature>
<feature type="transmembrane region" description="Helical" evidence="2">
    <location>
        <begin position="607"/>
        <end position="635"/>
    </location>
</feature>